<protein>
    <submittedName>
        <fullName evidence="2">Very-short-patch-repair endonuclease</fullName>
    </submittedName>
</protein>
<keyword evidence="2" id="KW-0255">Endonuclease</keyword>
<reference evidence="2 3" key="1">
    <citation type="submission" date="2020-03" db="EMBL/GenBank/DDBJ databases">
        <title>Sequencing the genomes of 1000 actinobacteria strains.</title>
        <authorList>
            <person name="Klenk H.-P."/>
        </authorList>
    </citation>
    <scope>NUCLEOTIDE SEQUENCE [LARGE SCALE GENOMIC DNA]</scope>
    <source>
        <strain evidence="2 3">DSM 16403</strain>
    </source>
</reference>
<sequence>MEIENVLILHGGVCRRRDLVAAGISARKLQRALEERRVAKARRGIYALPDADRGRIAAAAMGGELACISAAERLNLWVLRKPTLLHVCFDQARQVGPDVRVHRAARPVTPLLICLQVMRCLPELDALCIVESAVVRRLVSLEQLRSSTGGKRDAPLRRIISLVDPHSQSILETVARYPLREAGLAVQSQVYVKGVGRLDLFVDGILGIEADGREYHSGPVEFEEDRRRWNLLTVGGVPVLRVTRGQVVDRPEAYLKMVQQTLAAHRGTHIRASAPIESGGSLGMSRHTQ</sequence>
<evidence type="ECO:0000313" key="2">
    <source>
        <dbReference type="EMBL" id="NJC23366.1"/>
    </source>
</evidence>
<keyword evidence="3" id="KW-1185">Reference proteome</keyword>
<dbReference type="SUPFAM" id="SSF52980">
    <property type="entry name" value="Restriction endonuclease-like"/>
    <property type="match status" value="1"/>
</dbReference>
<keyword evidence="2" id="KW-0378">Hydrolase</keyword>
<proteinExistence type="predicted"/>
<dbReference type="InterPro" id="IPR025159">
    <property type="entry name" value="AbiEi_N"/>
</dbReference>
<keyword evidence="2" id="KW-0540">Nuclease</keyword>
<dbReference type="Pfam" id="PF13338">
    <property type="entry name" value="AbiEi_4"/>
    <property type="match status" value="1"/>
</dbReference>
<evidence type="ECO:0000313" key="3">
    <source>
        <dbReference type="Proteomes" id="UP000547458"/>
    </source>
</evidence>
<dbReference type="Gene3D" id="3.40.960.10">
    <property type="entry name" value="VSR Endonuclease"/>
    <property type="match status" value="1"/>
</dbReference>
<comment type="caution">
    <text evidence="2">The sequence shown here is derived from an EMBL/GenBank/DDBJ whole genome shotgun (WGS) entry which is preliminary data.</text>
</comment>
<dbReference type="GO" id="GO:0004519">
    <property type="term" value="F:endonuclease activity"/>
    <property type="evidence" value="ECO:0007669"/>
    <property type="project" value="UniProtKB-KW"/>
</dbReference>
<organism evidence="2 3">
    <name type="scientific">Arthrobacter pigmenti</name>
    <dbReference type="NCBI Taxonomy" id="271432"/>
    <lineage>
        <taxon>Bacteria</taxon>
        <taxon>Bacillati</taxon>
        <taxon>Actinomycetota</taxon>
        <taxon>Actinomycetes</taxon>
        <taxon>Micrococcales</taxon>
        <taxon>Micrococcaceae</taxon>
        <taxon>Arthrobacter</taxon>
    </lineage>
</organism>
<dbReference type="InterPro" id="IPR011335">
    <property type="entry name" value="Restrct_endonuc-II-like"/>
</dbReference>
<gene>
    <name evidence="2" type="ORF">BJ994_002442</name>
</gene>
<accession>A0A846RWG1</accession>
<evidence type="ECO:0000259" key="1">
    <source>
        <dbReference type="Pfam" id="PF13338"/>
    </source>
</evidence>
<dbReference type="Proteomes" id="UP000547458">
    <property type="component" value="Unassembled WGS sequence"/>
</dbReference>
<dbReference type="EMBL" id="JAATJL010000001">
    <property type="protein sequence ID" value="NJC23366.1"/>
    <property type="molecule type" value="Genomic_DNA"/>
</dbReference>
<name>A0A846RWG1_9MICC</name>
<dbReference type="RefSeq" id="WP_167994515.1">
    <property type="nucleotide sequence ID" value="NZ_JAATJL010000001.1"/>
</dbReference>
<dbReference type="AlphaFoldDB" id="A0A846RWG1"/>
<feature type="domain" description="AbiEi antitoxin N-terminal" evidence="1">
    <location>
        <begin position="3"/>
        <end position="49"/>
    </location>
</feature>